<organism evidence="1 2">
    <name type="scientific">Melastoma candidum</name>
    <dbReference type="NCBI Taxonomy" id="119954"/>
    <lineage>
        <taxon>Eukaryota</taxon>
        <taxon>Viridiplantae</taxon>
        <taxon>Streptophyta</taxon>
        <taxon>Embryophyta</taxon>
        <taxon>Tracheophyta</taxon>
        <taxon>Spermatophyta</taxon>
        <taxon>Magnoliopsida</taxon>
        <taxon>eudicotyledons</taxon>
        <taxon>Gunneridae</taxon>
        <taxon>Pentapetalae</taxon>
        <taxon>rosids</taxon>
        <taxon>malvids</taxon>
        <taxon>Myrtales</taxon>
        <taxon>Melastomataceae</taxon>
        <taxon>Melastomatoideae</taxon>
        <taxon>Melastomateae</taxon>
        <taxon>Melastoma</taxon>
    </lineage>
</organism>
<gene>
    <name evidence="1" type="ORF">MLD38_027019</name>
</gene>
<proteinExistence type="predicted"/>
<comment type="caution">
    <text evidence="1">The sequence shown here is derived from an EMBL/GenBank/DDBJ whole genome shotgun (WGS) entry which is preliminary data.</text>
</comment>
<evidence type="ECO:0000313" key="1">
    <source>
        <dbReference type="EMBL" id="KAI4342382.1"/>
    </source>
</evidence>
<accession>A0ACB9P1F8</accession>
<name>A0ACB9P1F8_9MYRT</name>
<sequence length="82" mass="8645">MSQAKNIVRALEGDVSLDDLHGMVKQGNCSTFDGSTGSYGEGLRSLRKKGTDSQVGMSSEDYGGATTGEYDQSHSRGAGRQI</sequence>
<dbReference type="EMBL" id="CM042886">
    <property type="protein sequence ID" value="KAI4342382.1"/>
    <property type="molecule type" value="Genomic_DNA"/>
</dbReference>
<protein>
    <submittedName>
        <fullName evidence="1">Uncharacterized protein</fullName>
    </submittedName>
</protein>
<reference evidence="2" key="1">
    <citation type="journal article" date="2023" name="Front. Plant Sci.">
        <title>Chromosomal-level genome assembly of Melastoma candidum provides insights into trichome evolution.</title>
        <authorList>
            <person name="Zhong Y."/>
            <person name="Wu W."/>
            <person name="Sun C."/>
            <person name="Zou P."/>
            <person name="Liu Y."/>
            <person name="Dai S."/>
            <person name="Zhou R."/>
        </authorList>
    </citation>
    <scope>NUCLEOTIDE SEQUENCE [LARGE SCALE GENOMIC DNA]</scope>
</reference>
<keyword evidence="2" id="KW-1185">Reference proteome</keyword>
<dbReference type="Proteomes" id="UP001057402">
    <property type="component" value="Chromosome 7"/>
</dbReference>
<evidence type="ECO:0000313" key="2">
    <source>
        <dbReference type="Proteomes" id="UP001057402"/>
    </source>
</evidence>